<dbReference type="Proteomes" id="UP001465668">
    <property type="component" value="Unassembled WGS sequence"/>
</dbReference>
<evidence type="ECO:0000313" key="1">
    <source>
        <dbReference type="EMBL" id="KAK9773268.1"/>
    </source>
</evidence>
<organism evidence="1 2">
    <name type="scientific">Seiridium cardinale</name>
    <dbReference type="NCBI Taxonomy" id="138064"/>
    <lineage>
        <taxon>Eukaryota</taxon>
        <taxon>Fungi</taxon>
        <taxon>Dikarya</taxon>
        <taxon>Ascomycota</taxon>
        <taxon>Pezizomycotina</taxon>
        <taxon>Sordariomycetes</taxon>
        <taxon>Xylariomycetidae</taxon>
        <taxon>Amphisphaeriales</taxon>
        <taxon>Sporocadaceae</taxon>
        <taxon>Seiridium</taxon>
    </lineage>
</organism>
<comment type="caution">
    <text evidence="1">The sequence shown here is derived from an EMBL/GenBank/DDBJ whole genome shotgun (WGS) entry which is preliminary data.</text>
</comment>
<keyword evidence="2" id="KW-1185">Reference proteome</keyword>
<proteinExistence type="predicted"/>
<evidence type="ECO:0000313" key="2">
    <source>
        <dbReference type="Proteomes" id="UP001465668"/>
    </source>
</evidence>
<protein>
    <submittedName>
        <fullName evidence="1">Heterokaryon incompatibility domain-containing protein</fullName>
    </submittedName>
</protein>
<name>A0ABR2XHI7_9PEZI</name>
<dbReference type="EMBL" id="JARVKM010000052">
    <property type="protein sequence ID" value="KAK9773268.1"/>
    <property type="molecule type" value="Genomic_DNA"/>
</dbReference>
<accession>A0ABR2XHI7</accession>
<sequence length="215" mass="23984">MASADLQEAFLSKQLPATADAIHDLSSDVTMQEGAKVGKVLQDAHKEKKYSKEILSDRNHEHLSLLLQSDTEDDQQTVAKALEEDHRKGFNGTSIITSSIIGSLAVPAHSSMTSGSSPIQKFFLRMILGNSVPSMPTRIDFSSLWEVVQEEADKFAFCGLLWRKIVENGSVNRMKDHDFGEVGLYINVIDEGPEYRLRIKTELEFPEAATERFLV</sequence>
<reference evidence="1 2" key="1">
    <citation type="submission" date="2024-02" db="EMBL/GenBank/DDBJ databases">
        <title>First draft genome assembly of two strains of Seiridium cardinale.</title>
        <authorList>
            <person name="Emiliani G."/>
            <person name="Scali E."/>
        </authorList>
    </citation>
    <scope>NUCLEOTIDE SEQUENCE [LARGE SCALE GENOMIC DNA]</scope>
    <source>
        <strain evidence="1 2">BM-138-000479</strain>
    </source>
</reference>
<gene>
    <name evidence="1" type="ORF">SCAR479_09997</name>
</gene>